<reference evidence="5 6" key="1">
    <citation type="submission" date="2024-11" db="EMBL/GenBank/DDBJ databases">
        <title>Chromosome-level genome assembly of Eucalyptus globulus Labill. provides insights into its genome evolution.</title>
        <authorList>
            <person name="Li X."/>
        </authorList>
    </citation>
    <scope>NUCLEOTIDE SEQUENCE [LARGE SCALE GENOMIC DNA]</scope>
    <source>
        <strain evidence="5">CL2024</strain>
        <tissue evidence="5">Fresh tender leaves</tissue>
    </source>
</reference>
<organism evidence="5 6">
    <name type="scientific">Eucalyptus globulus</name>
    <name type="common">Tasmanian blue gum</name>
    <dbReference type="NCBI Taxonomy" id="34317"/>
    <lineage>
        <taxon>Eukaryota</taxon>
        <taxon>Viridiplantae</taxon>
        <taxon>Streptophyta</taxon>
        <taxon>Embryophyta</taxon>
        <taxon>Tracheophyta</taxon>
        <taxon>Spermatophyta</taxon>
        <taxon>Magnoliopsida</taxon>
        <taxon>eudicotyledons</taxon>
        <taxon>Gunneridae</taxon>
        <taxon>Pentapetalae</taxon>
        <taxon>rosids</taxon>
        <taxon>malvids</taxon>
        <taxon>Myrtales</taxon>
        <taxon>Myrtaceae</taxon>
        <taxon>Myrtoideae</taxon>
        <taxon>Eucalypteae</taxon>
        <taxon>Eucalyptus</taxon>
    </lineage>
</organism>
<comment type="similarity">
    <text evidence="1">Belongs to the UDP-glycosyltransferase family.</text>
</comment>
<accession>A0ABD3IXT4</accession>
<keyword evidence="3" id="KW-0808">Transferase</keyword>
<keyword evidence="2" id="KW-0328">Glycosyltransferase</keyword>
<dbReference type="SUPFAM" id="SSF53756">
    <property type="entry name" value="UDP-Glycosyltransferase/glycogen phosphorylase"/>
    <property type="match status" value="1"/>
</dbReference>
<name>A0ABD3IXT4_EUCGL</name>
<dbReference type="CDD" id="cd03784">
    <property type="entry name" value="GT1_Gtf-like"/>
    <property type="match status" value="1"/>
</dbReference>
<protein>
    <submittedName>
        <fullName evidence="5">Uncharacterized protein</fullName>
    </submittedName>
</protein>
<dbReference type="PANTHER" id="PTHR11926:SF1395">
    <property type="entry name" value="GLYCOSYLTRANSFERASE"/>
    <property type="match status" value="1"/>
</dbReference>
<dbReference type="Pfam" id="PF00201">
    <property type="entry name" value="UDPGT"/>
    <property type="match status" value="1"/>
</dbReference>
<evidence type="ECO:0000256" key="3">
    <source>
        <dbReference type="ARBA" id="ARBA00022679"/>
    </source>
</evidence>
<sequence>MDRQASTCHMVAMPYPGRGHINPMMNLCKILASRAPHVTITLVLTEEWLGLVGSDSKLSNVSFATIPNVLPSERVRAQHFSEFVEAVSTKMEAPFEEVFDRLCPPPTLIVADTFLSWAVHVGNQRNIPVASFWTTAASNFSFLYQLQLHEQNGHLPQNLSGDEKEDSAPEIPQTRSPLLVDGSVMQKVRLMLNWVPRAQYLLLSSVYEFESQTVDALKPSLSFPIYTIGPSIPYFELEGNPRSNSDSNYILNWLDRQPGSSVLYLSLGSFLSVSSSKMDEIAVGLRDSNVRFLWVALHEASRLKELLPDGDMGIVVPWCDQLRALTHPSVGGFWTHCGWNSIQEGVYAGLPFLAYPIAMDQGLNCKLVVDDWKVGWRVGEGEGDIAGLVRKFMDSGDDESRELRRRVEGLRELCRHAIGSDGSSGTNIGAFISDISRDAAKIHDISDSQPEDSVLFIFLASFLSVSSDPVGVRKGGVRSCGRVGTPVLGSKKAFAAIGVWWCPV</sequence>
<dbReference type="InterPro" id="IPR002213">
    <property type="entry name" value="UDP_glucos_trans"/>
</dbReference>
<dbReference type="Gene3D" id="3.40.50.2000">
    <property type="entry name" value="Glycogen Phosphorylase B"/>
    <property type="match status" value="2"/>
</dbReference>
<evidence type="ECO:0000256" key="4">
    <source>
        <dbReference type="SAM" id="MobiDB-lite"/>
    </source>
</evidence>
<gene>
    <name evidence="5" type="ORF">ACJRO7_004823</name>
</gene>
<dbReference type="FunFam" id="3.40.50.2000:FF:000138">
    <property type="entry name" value="Glycosyltransferase"/>
    <property type="match status" value="1"/>
</dbReference>
<dbReference type="AlphaFoldDB" id="A0ABD3IXT4"/>
<evidence type="ECO:0000256" key="1">
    <source>
        <dbReference type="ARBA" id="ARBA00009995"/>
    </source>
</evidence>
<dbReference type="EMBL" id="JBJKBG010000010">
    <property type="protein sequence ID" value="KAL3719897.1"/>
    <property type="molecule type" value="Genomic_DNA"/>
</dbReference>
<dbReference type="Proteomes" id="UP001634007">
    <property type="component" value="Unassembled WGS sequence"/>
</dbReference>
<dbReference type="GO" id="GO:0016757">
    <property type="term" value="F:glycosyltransferase activity"/>
    <property type="evidence" value="ECO:0007669"/>
    <property type="project" value="UniProtKB-KW"/>
</dbReference>
<keyword evidence="6" id="KW-1185">Reference proteome</keyword>
<proteinExistence type="inferred from homology"/>
<evidence type="ECO:0000313" key="6">
    <source>
        <dbReference type="Proteomes" id="UP001634007"/>
    </source>
</evidence>
<feature type="region of interest" description="Disordered" evidence="4">
    <location>
        <begin position="154"/>
        <end position="173"/>
    </location>
</feature>
<dbReference type="PANTHER" id="PTHR11926">
    <property type="entry name" value="GLUCOSYL/GLUCURONOSYL TRANSFERASES"/>
    <property type="match status" value="1"/>
</dbReference>
<evidence type="ECO:0000256" key="2">
    <source>
        <dbReference type="ARBA" id="ARBA00022676"/>
    </source>
</evidence>
<comment type="caution">
    <text evidence="5">The sequence shown here is derived from an EMBL/GenBank/DDBJ whole genome shotgun (WGS) entry which is preliminary data.</text>
</comment>
<evidence type="ECO:0000313" key="5">
    <source>
        <dbReference type="EMBL" id="KAL3719897.1"/>
    </source>
</evidence>